<dbReference type="AlphaFoldDB" id="A0A6G1HXF3"/>
<keyword evidence="4" id="KW-1185">Reference proteome</keyword>
<gene>
    <name evidence="3" type="ORF">EJ06DRAFT_582368</name>
</gene>
<evidence type="ECO:0000259" key="2">
    <source>
        <dbReference type="Pfam" id="PF24476"/>
    </source>
</evidence>
<dbReference type="Proteomes" id="UP000799640">
    <property type="component" value="Unassembled WGS sequence"/>
</dbReference>
<proteinExistence type="predicted"/>
<evidence type="ECO:0000313" key="3">
    <source>
        <dbReference type="EMBL" id="KAF2400546.1"/>
    </source>
</evidence>
<feature type="chain" id="PRO_5026207990" description="DUF7580 domain-containing protein" evidence="1">
    <location>
        <begin position="21"/>
        <end position="612"/>
    </location>
</feature>
<reference evidence="3" key="1">
    <citation type="journal article" date="2020" name="Stud. Mycol.">
        <title>101 Dothideomycetes genomes: a test case for predicting lifestyles and emergence of pathogens.</title>
        <authorList>
            <person name="Haridas S."/>
            <person name="Albert R."/>
            <person name="Binder M."/>
            <person name="Bloem J."/>
            <person name="Labutti K."/>
            <person name="Salamov A."/>
            <person name="Andreopoulos B."/>
            <person name="Baker S."/>
            <person name="Barry K."/>
            <person name="Bills G."/>
            <person name="Bluhm B."/>
            <person name="Cannon C."/>
            <person name="Castanera R."/>
            <person name="Culley D."/>
            <person name="Daum C."/>
            <person name="Ezra D."/>
            <person name="Gonzalez J."/>
            <person name="Henrissat B."/>
            <person name="Kuo A."/>
            <person name="Liang C."/>
            <person name="Lipzen A."/>
            <person name="Lutzoni F."/>
            <person name="Magnuson J."/>
            <person name="Mondo S."/>
            <person name="Nolan M."/>
            <person name="Ohm R."/>
            <person name="Pangilinan J."/>
            <person name="Park H.-J."/>
            <person name="Ramirez L."/>
            <person name="Alfaro M."/>
            <person name="Sun H."/>
            <person name="Tritt A."/>
            <person name="Yoshinaga Y."/>
            <person name="Zwiers L.-H."/>
            <person name="Turgeon B."/>
            <person name="Goodwin S."/>
            <person name="Spatafora J."/>
            <person name="Crous P."/>
            <person name="Grigoriev I."/>
        </authorList>
    </citation>
    <scope>NUCLEOTIDE SEQUENCE</scope>
    <source>
        <strain evidence="3">CBS 262.69</strain>
    </source>
</reference>
<feature type="domain" description="DUF7580" evidence="2">
    <location>
        <begin position="413"/>
        <end position="608"/>
    </location>
</feature>
<name>A0A6G1HXF3_9PEZI</name>
<accession>A0A6G1HXF3</accession>
<feature type="signal peptide" evidence="1">
    <location>
        <begin position="1"/>
        <end position="20"/>
    </location>
</feature>
<dbReference type="PANTHER" id="PTHR35186">
    <property type="entry name" value="ANK_REP_REGION DOMAIN-CONTAINING PROTEIN"/>
    <property type="match status" value="1"/>
</dbReference>
<keyword evidence="1" id="KW-0732">Signal</keyword>
<dbReference type="PANTHER" id="PTHR35186:SF4">
    <property type="entry name" value="PRION-INHIBITION AND PROPAGATION HELO DOMAIN-CONTAINING PROTEIN"/>
    <property type="match status" value="1"/>
</dbReference>
<sequence length="612" mass="68912">MSGFEVVGVALAAIPLIISALEHYQDGIRTIRRFQQYRRELADLINCLSTQEVIFRNTCEQLLSDLVHPSELEELLRNPGGPKWKDPELAQKLQARLAVSYDVYMSTIMQMNEAANAFKLRLDLDENGKVRWEDEKSLKRTWKKGWFSLAKSDLDILLGKMESSGRVIERLTHQNMGLERSRLSQRRFGHFRIIRDCVHAVYSALCASFSCNCAPGHSVHWRLDPEQYNKVVQSPPQASLDIRFRLVILPGSHAAENPTTLCQEVEICPSNRPNASPAPSAAVPEEKKAAPPEPVKKFVKVKKRVGFLPDMSSKMHSLSGQFSSSSRQTICIQQDKESFQIATTTMESATMTTTMRSAAVTTEEEVRITNFCHQLWAARCSTPAPCLGFISQNSCRYSVYTVRSSQVGTTGWSSLSLAQVLAGSRENIPSLTAADRIRLASTIAASVLQLQNSPLLSFRWTKEDVHFVLQDSKKYYQKVYIARILPKPASDHDAGIDRHHCPYILNFPLFALGILLLEICLGQPLEKLRRANECVSKGPADMLSDYITATRLLDDDRVSNEWGAKYDMVVRRCVFCTFDTKKKDLEDDDFCQAVYEGVVVPLEDQVKAFFAT</sequence>
<protein>
    <recommendedName>
        <fullName evidence="2">DUF7580 domain-containing protein</fullName>
    </recommendedName>
</protein>
<dbReference type="OrthoDB" id="3565018at2759"/>
<dbReference type="InterPro" id="IPR056002">
    <property type="entry name" value="DUF7580"/>
</dbReference>
<evidence type="ECO:0000256" key="1">
    <source>
        <dbReference type="SAM" id="SignalP"/>
    </source>
</evidence>
<organism evidence="3 4">
    <name type="scientific">Trichodelitschia bisporula</name>
    <dbReference type="NCBI Taxonomy" id="703511"/>
    <lineage>
        <taxon>Eukaryota</taxon>
        <taxon>Fungi</taxon>
        <taxon>Dikarya</taxon>
        <taxon>Ascomycota</taxon>
        <taxon>Pezizomycotina</taxon>
        <taxon>Dothideomycetes</taxon>
        <taxon>Dothideomycetes incertae sedis</taxon>
        <taxon>Phaeotrichales</taxon>
        <taxon>Phaeotrichaceae</taxon>
        <taxon>Trichodelitschia</taxon>
    </lineage>
</organism>
<dbReference type="Pfam" id="PF24476">
    <property type="entry name" value="DUF7580"/>
    <property type="match status" value="1"/>
</dbReference>
<evidence type="ECO:0000313" key="4">
    <source>
        <dbReference type="Proteomes" id="UP000799640"/>
    </source>
</evidence>
<dbReference type="EMBL" id="ML996695">
    <property type="protein sequence ID" value="KAF2400546.1"/>
    <property type="molecule type" value="Genomic_DNA"/>
</dbReference>